<evidence type="ECO:0000256" key="1">
    <source>
        <dbReference type="ARBA" id="ARBA00001070"/>
    </source>
</evidence>
<keyword evidence="4" id="KW-0645">Protease</keyword>
<dbReference type="GO" id="GO:0005829">
    <property type="term" value="C:cytosol"/>
    <property type="evidence" value="ECO:0007669"/>
    <property type="project" value="TreeGrafter"/>
</dbReference>
<dbReference type="RefSeq" id="WP_009069477.1">
    <property type="nucleotide sequence ID" value="NZ_JH597755.1"/>
</dbReference>
<dbReference type="InterPro" id="IPR002470">
    <property type="entry name" value="Peptidase_S9A"/>
</dbReference>
<dbReference type="GO" id="GO:0004252">
    <property type="term" value="F:serine-type endopeptidase activity"/>
    <property type="evidence" value="ECO:0007669"/>
    <property type="project" value="UniProtKB-EC"/>
</dbReference>
<keyword evidence="5" id="KW-1185">Reference proteome</keyword>
<dbReference type="OrthoDB" id="31240at2157"/>
<organism evidence="4 5">
    <name type="scientific">Metallosphaera yellowstonensis MK1</name>
    <dbReference type="NCBI Taxonomy" id="671065"/>
    <lineage>
        <taxon>Archaea</taxon>
        <taxon>Thermoproteota</taxon>
        <taxon>Thermoprotei</taxon>
        <taxon>Sulfolobales</taxon>
        <taxon>Sulfolobaceae</taxon>
        <taxon>Metallosphaera</taxon>
    </lineage>
</organism>
<sequence length="587" mass="66632">MDPFEYLEDLEDDRTKRFIESSNAQVEKRLGQKAKEVFPSLVEKLREERPIQLLVLGNTQAILYYGDETSLEISGRRIKMESRDHVIHSLERVWNSQLVRIGVGIRGSDEGYSLLIDPNGEVVGKIEGLVNQFFYQEGKLCYVKEYRREKSPDGVEPPVERIFCGDEMFPFYPGRGEWLSVTAEEKTTALLKGRGWSEATLYVGEWPELREEDSGKISSVHIVRGRVYYLKGNDVMMDGKRLFSSNHPVEDMKVNEKFVVLNVIKDYRSSLSAFTPSGEPLWEYRGEHVYSFDLMGEDVYALETSFTTSHSLLRIRDGKPYPLRVGRREEMEVKDVYVKGDVLLHGFLLTRGKPKGVIVYGYGGFSVPVLPFSSAIFQELVKRGYSVLVTNLRGGSENGEEWHRQGMLRNKLNVFRDFSTFLSLVKSLGGRTVAMGGSNGGLLVGATMNMYPDLVDCGIIGYPVLDMLKFHKFLAGMYWTFEYGNPEGDDRDFLLSYSPYHNLKEGLPPTFVYTGLNDDRVHPMHALKYTAKSRSLGNDVMLLVNLRSGHNASTPESRAEEMAYVMAFIEECVAHSSSSLHTFTIKK</sequence>
<dbReference type="SUPFAM" id="SSF53474">
    <property type="entry name" value="alpha/beta-Hydrolases"/>
    <property type="match status" value="1"/>
</dbReference>
<dbReference type="Gene3D" id="3.40.50.1820">
    <property type="entry name" value="alpha/beta hydrolase"/>
    <property type="match status" value="1"/>
</dbReference>
<keyword evidence="4" id="KW-0378">Hydrolase</keyword>
<name>H2C0Q0_9CREN</name>
<dbReference type="MEROPS" id="S09.002"/>
<proteinExistence type="predicted"/>
<dbReference type="Proteomes" id="UP000003980">
    <property type="component" value="Unassembled WGS sequence"/>
</dbReference>
<dbReference type="eggNOG" id="arCOG01647">
    <property type="taxonomic scope" value="Archaea"/>
</dbReference>
<dbReference type="InterPro" id="IPR029058">
    <property type="entry name" value="AB_hydrolase_fold"/>
</dbReference>
<dbReference type="PANTHER" id="PTHR42881:SF2">
    <property type="entry name" value="PROLYL ENDOPEPTIDASE"/>
    <property type="match status" value="1"/>
</dbReference>
<gene>
    <name evidence="4" type="ORF">MetMK1DRAFT_00001210</name>
</gene>
<dbReference type="PANTHER" id="PTHR42881">
    <property type="entry name" value="PROLYL ENDOPEPTIDASE"/>
    <property type="match status" value="1"/>
</dbReference>
<dbReference type="InterPro" id="IPR051167">
    <property type="entry name" value="Prolyl_oligopep/macrocyclase"/>
</dbReference>
<accession>H2C0Q0</accession>
<evidence type="ECO:0000256" key="2">
    <source>
        <dbReference type="ARBA" id="ARBA00011897"/>
    </source>
</evidence>
<evidence type="ECO:0000259" key="3">
    <source>
        <dbReference type="Pfam" id="PF00326"/>
    </source>
</evidence>
<feature type="domain" description="Peptidase S9 prolyl oligopeptidase catalytic" evidence="3">
    <location>
        <begin position="375"/>
        <end position="574"/>
    </location>
</feature>
<dbReference type="InterPro" id="IPR001375">
    <property type="entry name" value="Peptidase_S9_cat"/>
</dbReference>
<dbReference type="PRINTS" id="PR00862">
    <property type="entry name" value="PROLIGOPTASE"/>
</dbReference>
<evidence type="ECO:0000313" key="4">
    <source>
        <dbReference type="EMBL" id="EHP71312.1"/>
    </source>
</evidence>
<dbReference type="HOGENOM" id="CLU_011290_1_1_2"/>
<dbReference type="Pfam" id="PF00326">
    <property type="entry name" value="Peptidase_S9"/>
    <property type="match status" value="1"/>
</dbReference>
<protein>
    <recommendedName>
        <fullName evidence="2">prolyl oligopeptidase</fullName>
        <ecNumber evidence="2">3.4.21.26</ecNumber>
    </recommendedName>
</protein>
<dbReference type="EMBL" id="JH597755">
    <property type="protein sequence ID" value="EHP71312.1"/>
    <property type="molecule type" value="Genomic_DNA"/>
</dbReference>
<dbReference type="GO" id="GO:0070012">
    <property type="term" value="F:oligopeptidase activity"/>
    <property type="evidence" value="ECO:0007669"/>
    <property type="project" value="TreeGrafter"/>
</dbReference>
<dbReference type="AlphaFoldDB" id="H2C0Q0"/>
<dbReference type="EC" id="3.4.21.26" evidence="2"/>
<dbReference type="STRING" id="671065.MetMK1DRAFT_00001210"/>
<comment type="catalytic activity">
    <reaction evidence="1">
        <text>Hydrolysis of Pro-|-Xaa &gt;&gt; Ala-|-Xaa in oligopeptides.</text>
        <dbReference type="EC" id="3.4.21.26"/>
    </reaction>
</comment>
<dbReference type="GO" id="GO:0006508">
    <property type="term" value="P:proteolysis"/>
    <property type="evidence" value="ECO:0007669"/>
    <property type="project" value="UniProtKB-KW"/>
</dbReference>
<evidence type="ECO:0000313" key="5">
    <source>
        <dbReference type="Proteomes" id="UP000003980"/>
    </source>
</evidence>
<reference evidence="4 5" key="1">
    <citation type="submission" date="2012-01" db="EMBL/GenBank/DDBJ databases">
        <title>Improved High-Quality Draft sequence of Metallosphaera yellowstonensis MK1.</title>
        <authorList>
            <consortium name="US DOE Joint Genome Institute"/>
            <person name="Lucas S."/>
            <person name="Han J."/>
            <person name="Cheng J.-F."/>
            <person name="Goodwin L."/>
            <person name="Pitluck S."/>
            <person name="Peters L."/>
            <person name="Teshima H."/>
            <person name="Detter J.C."/>
            <person name="Han C."/>
            <person name="Tapia R."/>
            <person name="Land M."/>
            <person name="Hauser L."/>
            <person name="Kyrpides N."/>
            <person name="Kozubal M."/>
            <person name="Macur R.E."/>
            <person name="Jay Z."/>
            <person name="Inskeep W."/>
            <person name="Woyke T."/>
        </authorList>
    </citation>
    <scope>NUCLEOTIDE SEQUENCE [LARGE SCALE GENOMIC DNA]</scope>
    <source>
        <strain evidence="4 5">MK1</strain>
    </source>
</reference>